<dbReference type="PROSITE" id="PS51737">
    <property type="entry name" value="RECOMBINASE_DNA_BIND"/>
    <property type="match status" value="1"/>
</dbReference>
<protein>
    <submittedName>
        <fullName evidence="5">Recombinase family protein</fullName>
    </submittedName>
</protein>
<evidence type="ECO:0000259" key="3">
    <source>
        <dbReference type="PROSITE" id="PS51736"/>
    </source>
</evidence>
<feature type="domain" description="Resolvase/invertase-type recombinase catalytic" evidence="3">
    <location>
        <begin position="3"/>
        <end position="164"/>
    </location>
</feature>
<dbReference type="RefSeq" id="WP_168053213.1">
    <property type="nucleotide sequence ID" value="NZ_JAATJR010000007.1"/>
</dbReference>
<dbReference type="PANTHER" id="PTHR30461:SF2">
    <property type="entry name" value="SERINE RECOMBINASE PINE-RELATED"/>
    <property type="match status" value="1"/>
</dbReference>
<dbReference type="InterPro" id="IPR006119">
    <property type="entry name" value="Resolv_N"/>
</dbReference>
<dbReference type="PROSITE" id="PS51736">
    <property type="entry name" value="RECOMBINASES_3"/>
    <property type="match status" value="1"/>
</dbReference>
<organism evidence="5 6">
    <name type="scientific">Falsiroseomonas frigidaquae</name>
    <dbReference type="NCBI Taxonomy" id="487318"/>
    <lineage>
        <taxon>Bacteria</taxon>
        <taxon>Pseudomonadati</taxon>
        <taxon>Pseudomonadota</taxon>
        <taxon>Alphaproteobacteria</taxon>
        <taxon>Acetobacterales</taxon>
        <taxon>Roseomonadaceae</taxon>
        <taxon>Falsiroseomonas</taxon>
    </lineage>
</organism>
<keyword evidence="1" id="KW-0238">DNA-binding</keyword>
<dbReference type="EMBL" id="JAAVTX010000007">
    <property type="protein sequence ID" value="NKE47626.1"/>
    <property type="molecule type" value="Genomic_DNA"/>
</dbReference>
<dbReference type="Gene3D" id="3.40.50.1390">
    <property type="entry name" value="Resolvase, N-terminal catalytic domain"/>
    <property type="match status" value="1"/>
</dbReference>
<dbReference type="InterPro" id="IPR025827">
    <property type="entry name" value="Zn_ribbon_recom_dom"/>
</dbReference>
<dbReference type="InterPro" id="IPR038109">
    <property type="entry name" value="DNA_bind_recomb_sf"/>
</dbReference>
<evidence type="ECO:0000313" key="6">
    <source>
        <dbReference type="Proteomes" id="UP000765160"/>
    </source>
</evidence>
<feature type="domain" description="Recombinase" evidence="4">
    <location>
        <begin position="174"/>
        <end position="303"/>
    </location>
</feature>
<sequence>MTKAYSYLRFSTPEQATGDSTRRQRELAEKYAAKTGLELDDSLSLNDPGISAYYGRNANKGALAAFLRAVEDGIVESGSYLLVENLDRLSRQSPWEAMPVFQSIINSGITIVTVQDEKVYNKKEMVESPFRIFESLMVMIRANEESATKGRRLREAWKAKRAAASSEPMTSRVPAWLKMNKSGEAIEIDLARMEIIRHIFDLYEMGKGAAQIARMLDAEGIQTFGDGPKQKRKAMYWHKTYIQKILSNEAVVGVIIPHQVEYSSGRKGRKALDAIAGYYPAVISREQFDRVQLMREGKANGPRVRAEKGELQSLVAGLAFCIFCGLTMTRVNKGSSSKAGKPRLVCVKARRGDCTAPSYPLEDIENAITSRAYGFADLLADKPNVTAGAGLHDVAMHELKQTELMLTIEIEALINLRLTDRRSTLRDRQDVLEAKLEEIKAAMTWKLVRQNTASEVALHRRATACGAMLAAVPLDRSKANAMLRQMIHSIGVMHDEAALEINWHRGGSTLLSIHGKNGSADFP</sequence>
<dbReference type="CDD" id="cd00338">
    <property type="entry name" value="Ser_Recombinase"/>
    <property type="match status" value="1"/>
</dbReference>
<keyword evidence="2" id="KW-0233">DNA recombination</keyword>
<dbReference type="InterPro" id="IPR011109">
    <property type="entry name" value="DNA_bind_recombinase_dom"/>
</dbReference>
<dbReference type="SUPFAM" id="SSF53041">
    <property type="entry name" value="Resolvase-like"/>
    <property type="match status" value="1"/>
</dbReference>
<dbReference type="InterPro" id="IPR050639">
    <property type="entry name" value="SSR_resolvase"/>
</dbReference>
<dbReference type="Pfam" id="PF13408">
    <property type="entry name" value="Zn_ribbon_recom"/>
    <property type="match status" value="1"/>
</dbReference>
<dbReference type="PANTHER" id="PTHR30461">
    <property type="entry name" value="DNA-INVERTASE FROM LAMBDOID PROPHAGE"/>
    <property type="match status" value="1"/>
</dbReference>
<evidence type="ECO:0000313" key="5">
    <source>
        <dbReference type="EMBL" id="NKE47626.1"/>
    </source>
</evidence>
<dbReference type="Gene3D" id="3.90.1750.20">
    <property type="entry name" value="Putative Large Serine Recombinase, Chain B, Domain 2"/>
    <property type="match status" value="1"/>
</dbReference>
<evidence type="ECO:0000256" key="1">
    <source>
        <dbReference type="ARBA" id="ARBA00023125"/>
    </source>
</evidence>
<reference evidence="5 6" key="1">
    <citation type="submission" date="2020-03" db="EMBL/GenBank/DDBJ databases">
        <title>Roseomonas selenitidurans sp. nov. isolated from soil.</title>
        <authorList>
            <person name="Liu H."/>
        </authorList>
    </citation>
    <scope>NUCLEOTIDE SEQUENCE [LARGE SCALE GENOMIC DNA]</scope>
    <source>
        <strain evidence="5 6">JCM 15073</strain>
    </source>
</reference>
<comment type="caution">
    <text evidence="5">The sequence shown here is derived from an EMBL/GenBank/DDBJ whole genome shotgun (WGS) entry which is preliminary data.</text>
</comment>
<keyword evidence="6" id="KW-1185">Reference proteome</keyword>
<gene>
    <name evidence="5" type="ORF">HB662_22800</name>
</gene>
<name>A0ABX1F5X4_9PROT</name>
<dbReference type="Pfam" id="PF00239">
    <property type="entry name" value="Resolvase"/>
    <property type="match status" value="1"/>
</dbReference>
<proteinExistence type="predicted"/>
<dbReference type="Pfam" id="PF07508">
    <property type="entry name" value="Recombinase"/>
    <property type="match status" value="1"/>
</dbReference>
<evidence type="ECO:0000259" key="4">
    <source>
        <dbReference type="PROSITE" id="PS51737"/>
    </source>
</evidence>
<accession>A0ABX1F5X4</accession>
<dbReference type="Proteomes" id="UP000765160">
    <property type="component" value="Unassembled WGS sequence"/>
</dbReference>
<dbReference type="InterPro" id="IPR036162">
    <property type="entry name" value="Resolvase-like_N_sf"/>
</dbReference>
<dbReference type="SMART" id="SM00857">
    <property type="entry name" value="Resolvase"/>
    <property type="match status" value="1"/>
</dbReference>
<evidence type="ECO:0000256" key="2">
    <source>
        <dbReference type="ARBA" id="ARBA00023172"/>
    </source>
</evidence>